<evidence type="ECO:0008006" key="4">
    <source>
        <dbReference type="Google" id="ProtNLM"/>
    </source>
</evidence>
<sequence length="397" mass="42193">MAAASIRDVVFPLHTLDPAAGDDSDLQVLRDVVGDARVVCLGESVHFASEFYRLRDRVLRFLVRELGFSAFVLESGLPEGLLVDDWVRGGLGDLAEIARRGITYAFGRCEEMHAQLRWMRDWNAAGRHTVGFYGMDVPGWCANPGPGVAACLARLDPMPGDRELLAAADLGEPTGAPSPDARGATGAPAGLARGIGELAARASAVGDDLALQCARGAQRVVEFLAHGLYPAPGRNLRNEVMAENLRWILDREDRIVVGAHNVHLQRAVSFDGTAPIGSLLTPVLGDDLVVIGTTRGAGPVPDLDLGADPSRRFSAPDGASAPPPHSLDAVLDAAELPHHLVDLRRIPPETIAAATAMCAQNVLVDLDPRQAFDAIVHVRQITPAHGAADRPANPTER</sequence>
<dbReference type="Gene3D" id="3.30.1870.10">
    <property type="entry name" value="EreA-like, domain 2"/>
    <property type="match status" value="1"/>
</dbReference>
<dbReference type="PANTHER" id="PTHR31299">
    <property type="entry name" value="ESTERASE, PUTATIVE (AFU_ORTHOLOGUE AFUA_1G05850)-RELATED"/>
    <property type="match status" value="1"/>
</dbReference>
<dbReference type="Gene3D" id="3.40.1660.10">
    <property type="entry name" value="EreA-like (biosynthetic domain)"/>
    <property type="match status" value="1"/>
</dbReference>
<protein>
    <recommendedName>
        <fullName evidence="4">Erythromycin esterase</fullName>
    </recommendedName>
</protein>
<comment type="caution">
    <text evidence="2">The sequence shown here is derived from an EMBL/GenBank/DDBJ whole genome shotgun (WGS) entry which is preliminary data.</text>
</comment>
<dbReference type="Pfam" id="PF05139">
    <property type="entry name" value="Erythro_esteras"/>
    <property type="match status" value="1"/>
</dbReference>
<reference evidence="2 3" key="1">
    <citation type="journal article" date="2019" name="Int. J. Syst. Evol. Microbiol.">
        <title>The Global Catalogue of Microorganisms (GCM) 10K type strain sequencing project: providing services to taxonomists for standard genome sequencing and annotation.</title>
        <authorList>
            <consortium name="The Broad Institute Genomics Platform"/>
            <consortium name="The Broad Institute Genome Sequencing Center for Infectious Disease"/>
            <person name="Wu L."/>
            <person name="Ma J."/>
        </authorList>
    </citation>
    <scope>NUCLEOTIDE SEQUENCE [LARGE SCALE GENOMIC DNA]</scope>
    <source>
        <strain evidence="2 3">JCM 10303</strain>
    </source>
</reference>
<name>A0ABN1DK33_SACER</name>
<proteinExistence type="predicted"/>
<dbReference type="PANTHER" id="PTHR31299:SF0">
    <property type="entry name" value="ESTERASE, PUTATIVE (AFU_ORTHOLOGUE AFUA_1G05850)-RELATED"/>
    <property type="match status" value="1"/>
</dbReference>
<dbReference type="Gene3D" id="1.20.1440.30">
    <property type="entry name" value="Biosynthetic Protein domain"/>
    <property type="match status" value="1"/>
</dbReference>
<evidence type="ECO:0000313" key="2">
    <source>
        <dbReference type="EMBL" id="GAA0545450.1"/>
    </source>
</evidence>
<keyword evidence="3" id="KW-1185">Reference proteome</keyword>
<dbReference type="CDD" id="cd14728">
    <property type="entry name" value="Ere-like"/>
    <property type="match status" value="1"/>
</dbReference>
<evidence type="ECO:0000256" key="1">
    <source>
        <dbReference type="SAM" id="MobiDB-lite"/>
    </source>
</evidence>
<dbReference type="EMBL" id="BAAAGS010000039">
    <property type="protein sequence ID" value="GAA0545450.1"/>
    <property type="molecule type" value="Genomic_DNA"/>
</dbReference>
<dbReference type="RefSeq" id="WP_009947378.1">
    <property type="nucleotide sequence ID" value="NZ_BAAAGS010000039.1"/>
</dbReference>
<accession>A0ABN1DK33</accession>
<gene>
    <name evidence="2" type="ORF">GCM10009533_50490</name>
</gene>
<dbReference type="Proteomes" id="UP001500729">
    <property type="component" value="Unassembled WGS sequence"/>
</dbReference>
<feature type="region of interest" description="Disordered" evidence="1">
    <location>
        <begin position="300"/>
        <end position="324"/>
    </location>
</feature>
<evidence type="ECO:0000313" key="3">
    <source>
        <dbReference type="Proteomes" id="UP001500729"/>
    </source>
</evidence>
<dbReference type="SUPFAM" id="SSF159501">
    <property type="entry name" value="EreA/ChaN-like"/>
    <property type="match status" value="1"/>
</dbReference>
<organism evidence="2 3">
    <name type="scientific">Saccharopolyspora erythraea</name>
    <name type="common">Streptomyces erythraeus</name>
    <dbReference type="NCBI Taxonomy" id="1836"/>
    <lineage>
        <taxon>Bacteria</taxon>
        <taxon>Bacillati</taxon>
        <taxon>Actinomycetota</taxon>
        <taxon>Actinomycetes</taxon>
        <taxon>Pseudonocardiales</taxon>
        <taxon>Pseudonocardiaceae</taxon>
        <taxon>Saccharopolyspora</taxon>
    </lineage>
</organism>
<dbReference type="InterPro" id="IPR052036">
    <property type="entry name" value="Hydrolase/PRTase-associated"/>
</dbReference>
<dbReference type="InterPro" id="IPR007815">
    <property type="entry name" value="Emycin_Estase"/>
</dbReference>